<dbReference type="SMART" id="SM00577">
    <property type="entry name" value="CPDc"/>
    <property type="match status" value="1"/>
</dbReference>
<evidence type="ECO:0000313" key="4">
    <source>
        <dbReference type="Proteomes" id="UP000051952"/>
    </source>
</evidence>
<keyword evidence="1" id="KW-0653">Protein transport</keyword>
<dbReference type="Proteomes" id="UP000051952">
    <property type="component" value="Unassembled WGS sequence"/>
</dbReference>
<comment type="similarity">
    <text evidence="1">Belongs to the TIM50 family.</text>
</comment>
<protein>
    <recommendedName>
        <fullName evidence="1">Mitochondrial import inner membrane translocase subunit TIM50</fullName>
    </recommendedName>
</protein>
<dbReference type="PROSITE" id="PS50969">
    <property type="entry name" value="FCP1"/>
    <property type="match status" value="1"/>
</dbReference>
<dbReference type="InterPro" id="IPR050365">
    <property type="entry name" value="TIM50"/>
</dbReference>
<dbReference type="Gene3D" id="3.40.50.1000">
    <property type="entry name" value="HAD superfamily/HAD-like"/>
    <property type="match status" value="1"/>
</dbReference>
<dbReference type="OrthoDB" id="1711508at2759"/>
<accession>A0A0S4IS02</accession>
<comment type="subcellular location">
    <subcellularLocation>
        <location evidence="1">Mitochondrion inner membrane</location>
        <topology evidence="1">Single-pass membrane protein</topology>
    </subcellularLocation>
</comment>
<comment type="function">
    <text evidence="1">Essential component of the TIM23 complex, a complex that mediates the translocation of transit peptide-containing proteins across the mitochondrial inner membrane.</text>
</comment>
<dbReference type="SUPFAM" id="SSF56784">
    <property type="entry name" value="HAD-like"/>
    <property type="match status" value="1"/>
</dbReference>
<name>A0A0S4IS02_BODSA</name>
<keyword evidence="1" id="KW-0809">Transit peptide</keyword>
<proteinExistence type="inferred from homology"/>
<keyword evidence="1" id="KW-0811">Translocation</keyword>
<dbReference type="GO" id="GO:0015031">
    <property type="term" value="P:protein transport"/>
    <property type="evidence" value="ECO:0007669"/>
    <property type="project" value="UniProtKB-KW"/>
</dbReference>
<feature type="domain" description="FCP1 homology" evidence="2">
    <location>
        <begin position="3"/>
        <end position="209"/>
    </location>
</feature>
<comment type="subunit">
    <text evidence="1">Component of the TIM23 complex.</text>
</comment>
<evidence type="ECO:0000313" key="3">
    <source>
        <dbReference type="EMBL" id="CUE71173.1"/>
    </source>
</evidence>
<gene>
    <name evidence="3" type="ORF">BSAL_52910</name>
</gene>
<dbReference type="InterPro" id="IPR004274">
    <property type="entry name" value="FCP1_dom"/>
</dbReference>
<dbReference type="InterPro" id="IPR023214">
    <property type="entry name" value="HAD_sf"/>
</dbReference>
<dbReference type="Pfam" id="PF03031">
    <property type="entry name" value="NIF"/>
    <property type="match status" value="2"/>
</dbReference>
<dbReference type="EMBL" id="CYKH01000102">
    <property type="protein sequence ID" value="CUE71173.1"/>
    <property type="molecule type" value="Genomic_DNA"/>
</dbReference>
<dbReference type="PANTHER" id="PTHR12210">
    <property type="entry name" value="DULLARD PROTEIN PHOSPHATASE"/>
    <property type="match status" value="1"/>
</dbReference>
<keyword evidence="1" id="KW-0813">Transport</keyword>
<keyword evidence="4" id="KW-1185">Reference proteome</keyword>
<dbReference type="OMA" id="REHTRVD"/>
<evidence type="ECO:0000256" key="1">
    <source>
        <dbReference type="RuleBase" id="RU365079"/>
    </source>
</evidence>
<sequence>MATTLQRPLLIFGLRGTLIERLHTSKLPSDITVNPQHTFGLHKVWVRPHALETLVALSEVCDVALWSSTTAKNTHPIVQGVFGHTAQGAAAAAASSSSSNSGFSSSGFSTPPAVSIPFKFVWTREHTSTDDFRRLLSSQHDDDHATIKDLQLVKKSFPDVLLERTILVDDTPSKSRLQAGNLLWLESFGEKNFASDDGMLKLKEFVMKEILPAPDVRLVLPRRL</sequence>
<keyword evidence="1" id="KW-0496">Mitochondrion</keyword>
<evidence type="ECO:0000259" key="2">
    <source>
        <dbReference type="PROSITE" id="PS50969"/>
    </source>
</evidence>
<dbReference type="GO" id="GO:0005744">
    <property type="term" value="C:TIM23 mitochondrial import inner membrane translocase complex"/>
    <property type="evidence" value="ECO:0007669"/>
    <property type="project" value="UniProtKB-UniRule"/>
</dbReference>
<organism evidence="3 4">
    <name type="scientific">Bodo saltans</name>
    <name type="common">Flagellated protozoan</name>
    <dbReference type="NCBI Taxonomy" id="75058"/>
    <lineage>
        <taxon>Eukaryota</taxon>
        <taxon>Discoba</taxon>
        <taxon>Euglenozoa</taxon>
        <taxon>Kinetoplastea</taxon>
        <taxon>Metakinetoplastina</taxon>
        <taxon>Eubodonida</taxon>
        <taxon>Bodonidae</taxon>
        <taxon>Bodo</taxon>
    </lineage>
</organism>
<dbReference type="AlphaFoldDB" id="A0A0S4IS02"/>
<dbReference type="VEuPathDB" id="TriTrypDB:BSAL_52910"/>
<dbReference type="InterPro" id="IPR036412">
    <property type="entry name" value="HAD-like_sf"/>
</dbReference>
<reference evidence="4" key="1">
    <citation type="submission" date="2015-09" db="EMBL/GenBank/DDBJ databases">
        <authorList>
            <consortium name="Pathogen Informatics"/>
        </authorList>
    </citation>
    <scope>NUCLEOTIDE SEQUENCE [LARGE SCALE GENOMIC DNA]</scope>
    <source>
        <strain evidence="4">Lake Konstanz</strain>
    </source>
</reference>